<dbReference type="InterPro" id="IPR033697">
    <property type="entry name" value="Ribonuclease_T2_eukaryotic"/>
</dbReference>
<accession>A0A7H4LE23</accession>
<proteinExistence type="inferred from homology"/>
<evidence type="ECO:0000313" key="7">
    <source>
        <dbReference type="Proteomes" id="UP000280104"/>
    </source>
</evidence>
<evidence type="ECO:0000256" key="5">
    <source>
        <dbReference type="SAM" id="MobiDB-lite"/>
    </source>
</evidence>
<evidence type="ECO:0000256" key="2">
    <source>
        <dbReference type="ARBA" id="ARBA00023157"/>
    </source>
</evidence>
<feature type="active site" evidence="3">
    <location>
        <position position="127"/>
    </location>
</feature>
<feature type="region of interest" description="Disordered" evidence="5">
    <location>
        <begin position="1"/>
        <end position="64"/>
    </location>
</feature>
<feature type="active site" evidence="3">
    <location>
        <position position="199"/>
    </location>
</feature>
<dbReference type="PANTHER" id="PTHR11240">
    <property type="entry name" value="RIBONUCLEASE T2"/>
    <property type="match status" value="1"/>
</dbReference>
<name>A0A7H4LE23_WHEAT</name>
<dbReference type="GO" id="GO:0003723">
    <property type="term" value="F:RNA binding"/>
    <property type="evidence" value="ECO:0007669"/>
    <property type="project" value="InterPro"/>
</dbReference>
<evidence type="ECO:0000313" key="6">
    <source>
        <dbReference type="EMBL" id="SPT16861.1"/>
    </source>
</evidence>
<feature type="compositionally biased region" description="Acidic residues" evidence="5">
    <location>
        <begin position="28"/>
        <end position="61"/>
    </location>
</feature>
<comment type="similarity">
    <text evidence="1 4">Belongs to the RNase T2 family.</text>
</comment>
<dbReference type="CDD" id="cd01061">
    <property type="entry name" value="RNase_T2_euk"/>
    <property type="match status" value="1"/>
</dbReference>
<dbReference type="EMBL" id="LS480641">
    <property type="protein sequence ID" value="SPT16861.1"/>
    <property type="molecule type" value="Genomic_DNA"/>
</dbReference>
<reference evidence="6 7" key="1">
    <citation type="submission" date="2018-05" db="EMBL/GenBank/DDBJ databases">
        <authorList>
            <person name="Thind KAUR A."/>
        </authorList>
    </citation>
    <scope>NUCLEOTIDE SEQUENCE [LARGE SCALE GENOMIC DNA]</scope>
</reference>
<feature type="active site" evidence="3">
    <location>
        <position position="203"/>
    </location>
</feature>
<dbReference type="Pfam" id="PF00445">
    <property type="entry name" value="Ribonuclease_T2"/>
    <property type="match status" value="1"/>
</dbReference>
<dbReference type="PANTHER" id="PTHR11240:SF18">
    <property type="entry name" value="OS07G0630400 PROTEIN"/>
    <property type="match status" value="1"/>
</dbReference>
<dbReference type="Proteomes" id="UP000280104">
    <property type="component" value="Chromosome II"/>
</dbReference>
<protein>
    <submittedName>
        <fullName evidence="6">Uncharacterized protein</fullName>
    </submittedName>
</protein>
<dbReference type="InterPro" id="IPR033130">
    <property type="entry name" value="RNase_T2_His_AS_2"/>
</dbReference>
<dbReference type="InterPro" id="IPR001568">
    <property type="entry name" value="RNase_T2-like"/>
</dbReference>
<dbReference type="PROSITE" id="PS00531">
    <property type="entry name" value="RNASE_T2_2"/>
    <property type="match status" value="1"/>
</dbReference>
<dbReference type="Gene3D" id="3.90.730.10">
    <property type="entry name" value="Ribonuclease T2-like"/>
    <property type="match status" value="1"/>
</dbReference>
<keyword evidence="2" id="KW-1015">Disulfide bond</keyword>
<organism evidence="6 7">
    <name type="scientific">Triticum aestivum</name>
    <name type="common">Wheat</name>
    <dbReference type="NCBI Taxonomy" id="4565"/>
    <lineage>
        <taxon>Eukaryota</taxon>
        <taxon>Viridiplantae</taxon>
        <taxon>Streptophyta</taxon>
        <taxon>Embryophyta</taxon>
        <taxon>Tracheophyta</taxon>
        <taxon>Spermatophyta</taxon>
        <taxon>Magnoliopsida</taxon>
        <taxon>Liliopsida</taxon>
        <taxon>Poales</taxon>
        <taxon>Poaceae</taxon>
        <taxon>BOP clade</taxon>
        <taxon>Pooideae</taxon>
        <taxon>Triticodae</taxon>
        <taxon>Triticeae</taxon>
        <taxon>Triticinae</taxon>
        <taxon>Triticum</taxon>
    </lineage>
</organism>
<evidence type="ECO:0000256" key="3">
    <source>
        <dbReference type="PIRSR" id="PIRSR633697-1"/>
    </source>
</evidence>
<evidence type="ECO:0000256" key="1">
    <source>
        <dbReference type="ARBA" id="ARBA00007469"/>
    </source>
</evidence>
<dbReference type="GO" id="GO:0033897">
    <property type="term" value="F:ribonuclease T2 activity"/>
    <property type="evidence" value="ECO:0007669"/>
    <property type="project" value="InterPro"/>
</dbReference>
<gene>
    <name evidence="6" type="ORF">CAMPLR22A2D_LOCUS1461</name>
</gene>
<dbReference type="SUPFAM" id="SSF55895">
    <property type="entry name" value="Ribonuclease Rh-like"/>
    <property type="match status" value="1"/>
</dbReference>
<sequence length="309" mass="34215">MSPASSPDLDYIWFMEGTLPPESSYDNQTDEDPSEDEEEDDDDDEEWSNVEEDDDNDDDGGDEKPTAKMKLVVVLSALLLLSLAAVSSAEEFDFFYLVQQWPGSFCDTKTGCCFPDTGKPATDFSIHGMWPNYAKCKTQGELDGVIEMVTKGKKKCWPEFCNSEPLQLWEIKDLVKELDANWPTLACKGGKSIEFWSHEWEKHGTCSDLGQHGYFAAALGLKARHNLTAVLADTGIVPSDSETYSLSSINDAIKEGTGFAAKLECNRGVAGEVQLYQVYQCVDRSGENLIDCPVPVQGNCKNRVQLPAF</sequence>
<dbReference type="AlphaFoldDB" id="A0A7H4LE23"/>
<evidence type="ECO:0000256" key="4">
    <source>
        <dbReference type="RuleBase" id="RU004328"/>
    </source>
</evidence>
<dbReference type="InterPro" id="IPR036430">
    <property type="entry name" value="RNase_T2-like_sf"/>
</dbReference>